<dbReference type="EMBL" id="CP029449">
    <property type="protein sequence ID" value="AWL69340.1"/>
    <property type="molecule type" value="Genomic_DNA"/>
</dbReference>
<dbReference type="RefSeq" id="WP_047729762.1">
    <property type="nucleotide sequence ID" value="NZ_CP011642.1"/>
</dbReference>
<organism evidence="1 2">
    <name type="scientific">Serratia marcescens</name>
    <dbReference type="NCBI Taxonomy" id="615"/>
    <lineage>
        <taxon>Bacteria</taxon>
        <taxon>Pseudomonadati</taxon>
        <taxon>Pseudomonadota</taxon>
        <taxon>Gammaproteobacteria</taxon>
        <taxon>Enterobacterales</taxon>
        <taxon>Yersiniaceae</taxon>
        <taxon>Serratia</taxon>
    </lineage>
</organism>
<dbReference type="Proteomes" id="UP000245399">
    <property type="component" value="Chromosome"/>
</dbReference>
<evidence type="ECO:0000313" key="2">
    <source>
        <dbReference type="Proteomes" id="UP000245399"/>
    </source>
</evidence>
<protein>
    <submittedName>
        <fullName evidence="1">Uncharacterized protein</fullName>
    </submittedName>
</protein>
<sequence>MNYQHLCSIQPKAYGTGSLGRHMQRLERLSQPEVDVIPAVDSHSDAHKIAVSQEAKSNPVLALRLIQQGKPYQQAQQKLQSSARHLSRFTQRIMAKNYPGWECLDTEDQNMAAFQHSMLNNDSNGYHAGLKAALVALEKFVEPLTLDDVLKLQSRHSSGDNNHA</sequence>
<reference evidence="1 2" key="1">
    <citation type="submission" date="2018-05" db="EMBL/GenBank/DDBJ databases">
        <title>Klebsiella quasipneumonaiae provides a window into carbapenemase gene transfer, plasmid rearrangements and nosocomial acquisition from the hospital environment.</title>
        <authorList>
            <person name="Mathers A.J."/>
            <person name="Vegesana K."/>
            <person name="Stoesser N."/>
            <person name="Crook D."/>
            <person name="Vaughan A."/>
            <person name="Barry K."/>
            <person name="Parikh H."/>
            <person name="Sebra R."/>
            <person name="Kotay S."/>
            <person name="Walker A.S."/>
            <person name="Sheppard A.E."/>
        </authorList>
    </citation>
    <scope>NUCLEOTIDE SEQUENCE [LARGE SCALE GENOMIC DNA]</scope>
    <source>
        <strain evidence="1 2">CAV1761</strain>
    </source>
</reference>
<proteinExistence type="predicted"/>
<evidence type="ECO:0000313" key="1">
    <source>
        <dbReference type="EMBL" id="AWL69340.1"/>
    </source>
</evidence>
<gene>
    <name evidence="1" type="ORF">DKC05_17660</name>
</gene>
<name>A0AB33FV94_SERMA</name>
<accession>A0AB33FV94</accession>
<dbReference type="AlphaFoldDB" id="A0AB33FV94"/>